<gene>
    <name evidence="4" type="ORF">SAMN02745245_00264</name>
</gene>
<dbReference type="InterPro" id="IPR029058">
    <property type="entry name" value="AB_hydrolase_fold"/>
</dbReference>
<comment type="similarity">
    <text evidence="1">Belongs to the peptidase S33 family.</text>
</comment>
<dbReference type="InterPro" id="IPR050266">
    <property type="entry name" value="AB_hydrolase_sf"/>
</dbReference>
<dbReference type="RefSeq" id="WP_073183018.1">
    <property type="nucleotide sequence ID" value="NZ_FQXI01000001.1"/>
</dbReference>
<sequence length="304" mass="35283">MNQLEYKIIGGVKQYFGIYSKDTNNPILLYLHGGPGDSCLPLIEKHNLSLSESFTLVVLEQRGSGLSYYKFSKSENLSISIFVDDIYEFSKYLLDRFKKEKLYILGHSWGSVLGIKFIEKYPQLVQAYLGCGQVVNMEENLNSQIKFIGKYSSNLKVQKKLSNIKQELNGDDWVNSLLYLTRQIVKLKGSIYGKTSMNSLITPFLFSKHYSILNLLNRQRGSIQSIEYFWKELMEVNFNNLNNFKVPIILFEGQHDFHVSSEIAGNWYKNIHTKKDYYLFKESGHFPQWEEPAKFNSIILALKN</sequence>
<evidence type="ECO:0000313" key="4">
    <source>
        <dbReference type="EMBL" id="SHG99248.1"/>
    </source>
</evidence>
<dbReference type="InterPro" id="IPR002410">
    <property type="entry name" value="Peptidase_S33"/>
</dbReference>
<dbReference type="InterPro" id="IPR000073">
    <property type="entry name" value="AB_hydrolase_1"/>
</dbReference>
<evidence type="ECO:0000256" key="2">
    <source>
        <dbReference type="ARBA" id="ARBA00022801"/>
    </source>
</evidence>
<organism evidence="4 5">
    <name type="scientific">Anaerosphaera aminiphila DSM 21120</name>
    <dbReference type="NCBI Taxonomy" id="1120995"/>
    <lineage>
        <taxon>Bacteria</taxon>
        <taxon>Bacillati</taxon>
        <taxon>Bacillota</taxon>
        <taxon>Tissierellia</taxon>
        <taxon>Tissierellales</taxon>
        <taxon>Peptoniphilaceae</taxon>
        <taxon>Anaerosphaera</taxon>
    </lineage>
</organism>
<dbReference type="EMBL" id="FQXI01000001">
    <property type="protein sequence ID" value="SHG99248.1"/>
    <property type="molecule type" value="Genomic_DNA"/>
</dbReference>
<accession>A0A1M5PBU0</accession>
<evidence type="ECO:0000256" key="1">
    <source>
        <dbReference type="ARBA" id="ARBA00010088"/>
    </source>
</evidence>
<protein>
    <submittedName>
        <fullName evidence="4">Pimeloyl-ACP methyl ester carboxylesterase</fullName>
    </submittedName>
</protein>
<evidence type="ECO:0000313" key="5">
    <source>
        <dbReference type="Proteomes" id="UP000184032"/>
    </source>
</evidence>
<proteinExistence type="inferred from homology"/>
<dbReference type="STRING" id="1120995.SAMN02745245_00264"/>
<dbReference type="GO" id="GO:0016020">
    <property type="term" value="C:membrane"/>
    <property type="evidence" value="ECO:0007669"/>
    <property type="project" value="TreeGrafter"/>
</dbReference>
<dbReference type="GO" id="GO:0004177">
    <property type="term" value="F:aminopeptidase activity"/>
    <property type="evidence" value="ECO:0007669"/>
    <property type="project" value="UniProtKB-EC"/>
</dbReference>
<dbReference type="PANTHER" id="PTHR43798:SF33">
    <property type="entry name" value="HYDROLASE, PUTATIVE (AFU_ORTHOLOGUE AFUA_2G14860)-RELATED"/>
    <property type="match status" value="1"/>
</dbReference>
<dbReference type="SUPFAM" id="SSF53474">
    <property type="entry name" value="alpha/beta-Hydrolases"/>
    <property type="match status" value="1"/>
</dbReference>
<dbReference type="Gene3D" id="3.40.50.1820">
    <property type="entry name" value="alpha/beta hydrolase"/>
    <property type="match status" value="1"/>
</dbReference>
<dbReference type="PRINTS" id="PR00793">
    <property type="entry name" value="PROAMNOPTASE"/>
</dbReference>
<dbReference type="GO" id="GO:0006508">
    <property type="term" value="P:proteolysis"/>
    <property type="evidence" value="ECO:0007669"/>
    <property type="project" value="InterPro"/>
</dbReference>
<reference evidence="4 5" key="1">
    <citation type="submission" date="2016-11" db="EMBL/GenBank/DDBJ databases">
        <authorList>
            <person name="Jaros S."/>
            <person name="Januszkiewicz K."/>
            <person name="Wedrychowicz H."/>
        </authorList>
    </citation>
    <scope>NUCLEOTIDE SEQUENCE [LARGE SCALE GENOMIC DNA]</scope>
    <source>
        <strain evidence="4 5">DSM 21120</strain>
    </source>
</reference>
<keyword evidence="5" id="KW-1185">Reference proteome</keyword>
<dbReference type="Pfam" id="PF00561">
    <property type="entry name" value="Abhydrolase_1"/>
    <property type="match status" value="1"/>
</dbReference>
<dbReference type="AlphaFoldDB" id="A0A1M5PBU0"/>
<dbReference type="Proteomes" id="UP000184032">
    <property type="component" value="Unassembled WGS sequence"/>
</dbReference>
<dbReference type="PANTHER" id="PTHR43798">
    <property type="entry name" value="MONOACYLGLYCEROL LIPASE"/>
    <property type="match status" value="1"/>
</dbReference>
<keyword evidence="2" id="KW-0378">Hydrolase</keyword>
<feature type="domain" description="AB hydrolase-1" evidence="3">
    <location>
        <begin position="26"/>
        <end position="292"/>
    </location>
</feature>
<name>A0A1M5PBU0_9FIRM</name>
<evidence type="ECO:0000259" key="3">
    <source>
        <dbReference type="Pfam" id="PF00561"/>
    </source>
</evidence>